<evidence type="ECO:0000313" key="1">
    <source>
        <dbReference type="EMBL" id="KAG6520222.1"/>
    </source>
</evidence>
<reference evidence="1 2" key="1">
    <citation type="submission" date="2020-08" db="EMBL/GenBank/DDBJ databases">
        <title>Plant Genome Project.</title>
        <authorList>
            <person name="Zhang R.-G."/>
        </authorList>
    </citation>
    <scope>NUCLEOTIDE SEQUENCE [LARGE SCALE GENOMIC DNA]</scope>
    <source>
        <tissue evidence="1">Rhizome</tissue>
    </source>
</reference>
<organism evidence="1 2">
    <name type="scientific">Zingiber officinale</name>
    <name type="common">Ginger</name>
    <name type="synonym">Amomum zingiber</name>
    <dbReference type="NCBI Taxonomy" id="94328"/>
    <lineage>
        <taxon>Eukaryota</taxon>
        <taxon>Viridiplantae</taxon>
        <taxon>Streptophyta</taxon>
        <taxon>Embryophyta</taxon>
        <taxon>Tracheophyta</taxon>
        <taxon>Spermatophyta</taxon>
        <taxon>Magnoliopsida</taxon>
        <taxon>Liliopsida</taxon>
        <taxon>Zingiberales</taxon>
        <taxon>Zingiberaceae</taxon>
        <taxon>Zingiber</taxon>
    </lineage>
</organism>
<protein>
    <recommendedName>
        <fullName evidence="3">SHSP domain-containing protein</fullName>
    </recommendedName>
</protein>
<comment type="caution">
    <text evidence="1">The sequence shown here is derived from an EMBL/GenBank/DDBJ whole genome shotgun (WGS) entry which is preliminary data.</text>
</comment>
<name>A0A8J5H3Y8_ZINOF</name>
<dbReference type="InterPro" id="IPR008978">
    <property type="entry name" value="HSP20-like_chaperone"/>
</dbReference>
<gene>
    <name evidence="1" type="ORF">ZIOFF_017260</name>
</gene>
<dbReference type="Gene3D" id="2.60.40.790">
    <property type="match status" value="1"/>
</dbReference>
<dbReference type="SUPFAM" id="SSF49764">
    <property type="entry name" value="HSP20-like chaperones"/>
    <property type="match status" value="1"/>
</dbReference>
<evidence type="ECO:0000313" key="2">
    <source>
        <dbReference type="Proteomes" id="UP000734854"/>
    </source>
</evidence>
<sequence length="137" mass="14906">MEQQLIREDESEVAAGHDMSTSSIIQSSAIDPFAQALWSGAPSSAISAGGGELAAAGMKVDWKETAEGHVIRADLPGVLKEEIKANAQTKSRRSVQMPYCLLFVTPRALTFRAVTAGKYFRASTMDEPMERRFDLLT</sequence>
<dbReference type="EMBL" id="JACMSC010000005">
    <property type="protein sequence ID" value="KAG6520222.1"/>
    <property type="molecule type" value="Genomic_DNA"/>
</dbReference>
<keyword evidence="2" id="KW-1185">Reference proteome</keyword>
<accession>A0A8J5H3Y8</accession>
<dbReference type="AlphaFoldDB" id="A0A8J5H3Y8"/>
<dbReference type="Proteomes" id="UP000734854">
    <property type="component" value="Unassembled WGS sequence"/>
</dbReference>
<proteinExistence type="predicted"/>
<evidence type="ECO:0008006" key="3">
    <source>
        <dbReference type="Google" id="ProtNLM"/>
    </source>
</evidence>